<dbReference type="EC" id="5.1.3.13" evidence="3 8"/>
<evidence type="ECO:0000256" key="3">
    <source>
        <dbReference type="ARBA" id="ARBA00012098"/>
    </source>
</evidence>
<dbReference type="EMBL" id="AKKU01000011">
    <property type="protein sequence ID" value="EIW89378.1"/>
    <property type="molecule type" value="Genomic_DNA"/>
</dbReference>
<gene>
    <name evidence="9" type="ORF">AGRI_04732</name>
</gene>
<dbReference type="GO" id="GO:0008830">
    <property type="term" value="F:dTDP-4-dehydrorhamnose 3,5-epimerase activity"/>
    <property type="evidence" value="ECO:0007669"/>
    <property type="project" value="UniProtKB-UniRule"/>
</dbReference>
<dbReference type="AlphaFoldDB" id="I8UBN3"/>
<dbReference type="GO" id="GO:0019305">
    <property type="term" value="P:dTDP-rhamnose biosynthetic process"/>
    <property type="evidence" value="ECO:0007669"/>
    <property type="project" value="UniProtKB-UniRule"/>
</dbReference>
<dbReference type="Pfam" id="PF00908">
    <property type="entry name" value="dTDP_sugar_isom"/>
    <property type="match status" value="1"/>
</dbReference>
<evidence type="ECO:0000256" key="7">
    <source>
        <dbReference type="PIRSR" id="PIRSR600888-3"/>
    </source>
</evidence>
<dbReference type="InterPro" id="IPR011051">
    <property type="entry name" value="RmlC_Cupin_sf"/>
</dbReference>
<dbReference type="RefSeq" id="WP_008983868.1">
    <property type="nucleotide sequence ID" value="NZ_AKKU01000011.1"/>
</dbReference>
<dbReference type="SUPFAM" id="SSF51182">
    <property type="entry name" value="RmlC-like cupins"/>
    <property type="match status" value="1"/>
</dbReference>
<dbReference type="Gene3D" id="2.60.120.10">
    <property type="entry name" value="Jelly Rolls"/>
    <property type="match status" value="1"/>
</dbReference>
<evidence type="ECO:0000313" key="10">
    <source>
        <dbReference type="Proteomes" id="UP000035062"/>
    </source>
</evidence>
<name>I8UBN3_9ALTE</name>
<feature type="site" description="Participates in a stacking interaction with the thymidine ring of dTDP-4-oxo-6-deoxyglucose" evidence="7">
    <location>
        <position position="136"/>
    </location>
</feature>
<keyword evidence="10" id="KW-1185">Reference proteome</keyword>
<sequence length="174" mass="19914">MKILETSLPGCLLLSQTQYRDQRGYFQELYVQQRYEELGITEALVQDNLSHSTRGVIRGMHFQRQQPQGKLVTVLQGRIYDVMVDIRPNSPTYGQWQGIILSADNPQQLWIPAGFAHGFQALDSTNLVFYKTSSYYNPSDEGVFQPFDPKLNISWPLQDAILSEKDSQAPNADW</sequence>
<dbReference type="Proteomes" id="UP000035062">
    <property type="component" value="Unassembled WGS sequence"/>
</dbReference>
<evidence type="ECO:0000256" key="1">
    <source>
        <dbReference type="ARBA" id="ARBA00001298"/>
    </source>
</evidence>
<reference evidence="9 10" key="1">
    <citation type="journal article" date="2012" name="J. Bacteriol.">
        <title>Genome Sequence of Pectin-Degrading Alishewanella agri, Isolated from Landfill Soil.</title>
        <authorList>
            <person name="Kim J."/>
            <person name="Jung J."/>
            <person name="Sung J.S."/>
            <person name="Chun J."/>
            <person name="Park W."/>
        </authorList>
    </citation>
    <scope>NUCLEOTIDE SEQUENCE [LARGE SCALE GENOMIC DNA]</scope>
    <source>
        <strain evidence="9 10">BL06</strain>
    </source>
</reference>
<evidence type="ECO:0000256" key="4">
    <source>
        <dbReference type="ARBA" id="ARBA00019595"/>
    </source>
</evidence>
<evidence type="ECO:0000256" key="5">
    <source>
        <dbReference type="PIRSR" id="PIRSR600888-1"/>
    </source>
</evidence>
<comment type="similarity">
    <text evidence="8">Belongs to the dTDP-4-dehydrorhamnose 3,5-epimerase family.</text>
</comment>
<feature type="binding site" evidence="6">
    <location>
        <position position="70"/>
    </location>
    <ligand>
        <name>substrate</name>
    </ligand>
</feature>
<feature type="active site" description="Proton acceptor" evidence="5">
    <location>
        <position position="61"/>
    </location>
</feature>
<dbReference type="NCBIfam" id="TIGR01221">
    <property type="entry name" value="rmlC"/>
    <property type="match status" value="1"/>
</dbReference>
<comment type="function">
    <text evidence="2 8">Catalyzes the epimerization of the C3' and C5'positions of dTDP-6-deoxy-D-xylo-4-hexulose, forming dTDP-6-deoxy-L-lyxo-4-hexulose.</text>
</comment>
<dbReference type="GO" id="GO:0005829">
    <property type="term" value="C:cytosol"/>
    <property type="evidence" value="ECO:0007669"/>
    <property type="project" value="TreeGrafter"/>
</dbReference>
<comment type="caution">
    <text evidence="9">The sequence shown here is derived from an EMBL/GenBank/DDBJ whole genome shotgun (WGS) entry which is preliminary data.</text>
</comment>
<dbReference type="InterPro" id="IPR000888">
    <property type="entry name" value="RmlC-like"/>
</dbReference>
<dbReference type="InterPro" id="IPR014710">
    <property type="entry name" value="RmlC-like_jellyroll"/>
</dbReference>
<accession>I8UBN3</accession>
<comment type="catalytic activity">
    <reaction evidence="1 8">
        <text>dTDP-4-dehydro-6-deoxy-alpha-D-glucose = dTDP-4-dehydro-beta-L-rhamnose</text>
        <dbReference type="Rhea" id="RHEA:16969"/>
        <dbReference type="ChEBI" id="CHEBI:57649"/>
        <dbReference type="ChEBI" id="CHEBI:62830"/>
        <dbReference type="EC" id="5.1.3.13"/>
    </reaction>
</comment>
<feature type="binding site" evidence="6">
    <location>
        <position position="23"/>
    </location>
    <ligand>
        <name>substrate</name>
    </ligand>
</feature>
<feature type="active site" description="Proton donor" evidence="5">
    <location>
        <position position="130"/>
    </location>
</feature>
<comment type="pathway">
    <text evidence="8">Carbohydrate biosynthesis; dTDP-L-rhamnose biosynthesis.</text>
</comment>
<evidence type="ECO:0000313" key="9">
    <source>
        <dbReference type="EMBL" id="EIW89378.1"/>
    </source>
</evidence>
<evidence type="ECO:0000256" key="8">
    <source>
        <dbReference type="RuleBase" id="RU364069"/>
    </source>
</evidence>
<dbReference type="eggNOG" id="COG1898">
    <property type="taxonomic scope" value="Bacteria"/>
</dbReference>
<dbReference type="GO" id="GO:0000271">
    <property type="term" value="P:polysaccharide biosynthetic process"/>
    <property type="evidence" value="ECO:0007669"/>
    <property type="project" value="TreeGrafter"/>
</dbReference>
<keyword evidence="8" id="KW-0413">Isomerase</keyword>
<protein>
    <recommendedName>
        <fullName evidence="4 8">dTDP-4-dehydrorhamnose 3,5-epimerase</fullName>
        <ecNumber evidence="3 8">5.1.3.13</ecNumber>
    </recommendedName>
    <alternativeName>
        <fullName evidence="8">Thymidine diphospho-4-keto-rhamnose 3,5-epimerase</fullName>
    </alternativeName>
</protein>
<proteinExistence type="inferred from homology"/>
<evidence type="ECO:0000256" key="2">
    <source>
        <dbReference type="ARBA" id="ARBA00001997"/>
    </source>
</evidence>
<dbReference type="UniPathway" id="UPA00124"/>
<dbReference type="STRING" id="1195246.AGRI_04732"/>
<dbReference type="PATRIC" id="fig|1195246.3.peg.931"/>
<organism evidence="9 10">
    <name type="scientific">Alishewanella agri BL06</name>
    <dbReference type="NCBI Taxonomy" id="1195246"/>
    <lineage>
        <taxon>Bacteria</taxon>
        <taxon>Pseudomonadati</taxon>
        <taxon>Pseudomonadota</taxon>
        <taxon>Gammaproteobacteria</taxon>
        <taxon>Alteromonadales</taxon>
        <taxon>Alteromonadaceae</taxon>
        <taxon>Alishewanella</taxon>
    </lineage>
</organism>
<evidence type="ECO:0000256" key="6">
    <source>
        <dbReference type="PIRSR" id="PIRSR600888-2"/>
    </source>
</evidence>
<feature type="binding site" evidence="6">
    <location>
        <position position="165"/>
    </location>
    <ligand>
        <name>substrate</name>
    </ligand>
</feature>
<feature type="binding site" evidence="6">
    <location>
        <position position="141"/>
    </location>
    <ligand>
        <name>substrate</name>
    </ligand>
</feature>
<feature type="binding site" evidence="6">
    <location>
        <position position="28"/>
    </location>
    <ligand>
        <name>substrate</name>
    </ligand>
</feature>
<dbReference type="PANTHER" id="PTHR21047">
    <property type="entry name" value="DTDP-6-DEOXY-D-GLUCOSE-3,5 EPIMERASE"/>
    <property type="match status" value="1"/>
</dbReference>
<comment type="subunit">
    <text evidence="8">Homodimer.</text>
</comment>
<feature type="binding site" evidence="6">
    <location>
        <position position="58"/>
    </location>
    <ligand>
        <name>substrate</name>
    </ligand>
</feature>
<feature type="binding site" evidence="6">
    <location>
        <begin position="46"/>
        <end position="48"/>
    </location>
    <ligand>
        <name>substrate</name>
    </ligand>
</feature>
<dbReference type="PANTHER" id="PTHR21047:SF2">
    <property type="entry name" value="THYMIDINE DIPHOSPHO-4-KETO-RHAMNOSE 3,5-EPIMERASE"/>
    <property type="match status" value="1"/>
</dbReference>
<feature type="binding site" evidence="6">
    <location>
        <position position="117"/>
    </location>
    <ligand>
        <name>substrate</name>
    </ligand>
</feature>
<dbReference type="CDD" id="cd00438">
    <property type="entry name" value="cupin_RmlC"/>
    <property type="match status" value="1"/>
</dbReference>